<gene>
    <name evidence="4" type="ORF">GCM10017056_46980</name>
</gene>
<protein>
    <recommendedName>
        <fullName evidence="6">Resolvase/invertase-type recombinase catalytic domain-containing protein</fullName>
    </recommendedName>
</protein>
<evidence type="ECO:0008006" key="6">
    <source>
        <dbReference type="Google" id="ProtNLM"/>
    </source>
</evidence>
<reference evidence="4" key="1">
    <citation type="journal article" date="2014" name="Int. J. Syst. Evol. Microbiol.">
        <title>Complete genome sequence of Corynebacterium casei LMG S-19264T (=DSM 44701T), isolated from a smear-ripened cheese.</title>
        <authorList>
            <consortium name="US DOE Joint Genome Institute (JGI-PGF)"/>
            <person name="Walter F."/>
            <person name="Albersmeier A."/>
            <person name="Kalinowski J."/>
            <person name="Ruckert C."/>
        </authorList>
    </citation>
    <scope>NUCLEOTIDE SEQUENCE</scope>
    <source>
        <strain evidence="4">KCTC 42650</strain>
    </source>
</reference>
<evidence type="ECO:0000259" key="3">
    <source>
        <dbReference type="Pfam" id="PF13610"/>
    </source>
</evidence>
<dbReference type="Gene3D" id="3.40.50.1390">
    <property type="entry name" value="Resolvase, N-terminal catalytic domain"/>
    <property type="match status" value="1"/>
</dbReference>
<evidence type="ECO:0000313" key="4">
    <source>
        <dbReference type="EMBL" id="GHF70620.1"/>
    </source>
</evidence>
<feature type="region of interest" description="Disordered" evidence="1">
    <location>
        <begin position="171"/>
        <end position="199"/>
    </location>
</feature>
<dbReference type="InterPro" id="IPR006119">
    <property type="entry name" value="Resolv_N"/>
</dbReference>
<dbReference type="SUPFAM" id="SSF53041">
    <property type="entry name" value="Resolvase-like"/>
    <property type="match status" value="1"/>
</dbReference>
<feature type="domain" description="DDE" evidence="3">
    <location>
        <begin position="60"/>
        <end position="116"/>
    </location>
</feature>
<dbReference type="GO" id="GO:0003677">
    <property type="term" value="F:DNA binding"/>
    <property type="evidence" value="ECO:0007669"/>
    <property type="project" value="InterPro"/>
</dbReference>
<dbReference type="InterPro" id="IPR032874">
    <property type="entry name" value="DDE_dom"/>
</dbReference>
<name>A0A8J3H2Z4_9RHOB</name>
<dbReference type="Proteomes" id="UP000626220">
    <property type="component" value="Unassembled WGS sequence"/>
</dbReference>
<organism evidence="4 5">
    <name type="scientific">Seohaeicola zhoushanensis</name>
    <dbReference type="NCBI Taxonomy" id="1569283"/>
    <lineage>
        <taxon>Bacteria</taxon>
        <taxon>Pseudomonadati</taxon>
        <taxon>Pseudomonadota</taxon>
        <taxon>Alphaproteobacteria</taxon>
        <taxon>Rhodobacterales</taxon>
        <taxon>Roseobacteraceae</taxon>
        <taxon>Seohaeicola</taxon>
    </lineage>
</organism>
<evidence type="ECO:0000259" key="2">
    <source>
        <dbReference type="Pfam" id="PF00239"/>
    </source>
</evidence>
<feature type="compositionally biased region" description="Polar residues" evidence="1">
    <location>
        <begin position="173"/>
        <end position="189"/>
    </location>
</feature>
<comment type="caution">
    <text evidence="4">The sequence shown here is derived from an EMBL/GenBank/DDBJ whole genome shotgun (WGS) entry which is preliminary data.</text>
</comment>
<feature type="domain" description="Resolvase/invertase-type recombinase catalytic" evidence="2">
    <location>
        <begin position="3"/>
        <end position="59"/>
    </location>
</feature>
<evidence type="ECO:0000313" key="5">
    <source>
        <dbReference type="Proteomes" id="UP000626220"/>
    </source>
</evidence>
<dbReference type="Pfam" id="PF00239">
    <property type="entry name" value="Resolvase"/>
    <property type="match status" value="1"/>
</dbReference>
<keyword evidence="5" id="KW-1185">Reference proteome</keyword>
<dbReference type="AlphaFoldDB" id="A0A8J3H2Z4"/>
<reference evidence="4" key="2">
    <citation type="submission" date="2020-09" db="EMBL/GenBank/DDBJ databases">
        <authorList>
            <person name="Sun Q."/>
            <person name="Kim S."/>
        </authorList>
    </citation>
    <scope>NUCLEOTIDE SEQUENCE</scope>
    <source>
        <strain evidence="4">KCTC 42650</strain>
    </source>
</reference>
<dbReference type="InterPro" id="IPR036162">
    <property type="entry name" value="Resolvase-like_N_sf"/>
</dbReference>
<evidence type="ECO:0000256" key="1">
    <source>
        <dbReference type="SAM" id="MobiDB-lite"/>
    </source>
</evidence>
<sequence length="199" mass="22035">MAEVFDGAGVSFVSVTQAFNTTSSMGRLTLNGLLSFAQFEREVTAERIRDKFGASKPKGIWSGGARQESRRWANNRAENSHLPFRRRERAMLHFRLMRSLQKVASIQASVDNLFNQERSLTSRAGFKANGAAALAEWRGLCAERGHRPPAMRRLVRISLPAPTNRLLAGLPCMTSSQDGTVRQWATSGSAGRPRPPLRP</sequence>
<accession>A0A8J3H2Z4</accession>
<dbReference type="GO" id="GO:0000150">
    <property type="term" value="F:DNA strand exchange activity"/>
    <property type="evidence" value="ECO:0007669"/>
    <property type="project" value="InterPro"/>
</dbReference>
<proteinExistence type="predicted"/>
<dbReference type="Pfam" id="PF13610">
    <property type="entry name" value="DDE_Tnp_IS240"/>
    <property type="match status" value="1"/>
</dbReference>
<dbReference type="EMBL" id="BNCJ01000026">
    <property type="protein sequence ID" value="GHF70620.1"/>
    <property type="molecule type" value="Genomic_DNA"/>
</dbReference>